<evidence type="ECO:0000313" key="8">
    <source>
        <dbReference type="Proteomes" id="UP000199413"/>
    </source>
</evidence>
<protein>
    <submittedName>
        <fullName evidence="7">JAB domain-containing protein</fullName>
    </submittedName>
</protein>
<proteinExistence type="predicted"/>
<gene>
    <name evidence="7" type="ORF">GA0070624_5531</name>
</gene>
<dbReference type="STRING" id="568872.GA0070624_5531"/>
<accession>A0A1C6T4L8</accession>
<dbReference type="GO" id="GO:0046872">
    <property type="term" value="F:metal ion binding"/>
    <property type="evidence" value="ECO:0007669"/>
    <property type="project" value="UniProtKB-KW"/>
</dbReference>
<evidence type="ECO:0000259" key="6">
    <source>
        <dbReference type="Pfam" id="PF14464"/>
    </source>
</evidence>
<keyword evidence="4" id="KW-0862">Zinc</keyword>
<evidence type="ECO:0000256" key="1">
    <source>
        <dbReference type="ARBA" id="ARBA00022670"/>
    </source>
</evidence>
<keyword evidence="1" id="KW-0645">Protease</keyword>
<dbReference type="AlphaFoldDB" id="A0A1C6T4L8"/>
<organism evidence="7 8">
    <name type="scientific">Micromonospora rhizosphaerae</name>
    <dbReference type="NCBI Taxonomy" id="568872"/>
    <lineage>
        <taxon>Bacteria</taxon>
        <taxon>Bacillati</taxon>
        <taxon>Actinomycetota</taxon>
        <taxon>Actinomycetes</taxon>
        <taxon>Micromonosporales</taxon>
        <taxon>Micromonosporaceae</taxon>
        <taxon>Micromonospora</taxon>
    </lineage>
</organism>
<feature type="domain" description="JAB" evidence="6">
    <location>
        <begin position="25"/>
        <end position="105"/>
    </location>
</feature>
<dbReference type="Pfam" id="PF14464">
    <property type="entry name" value="Prok-JAB"/>
    <property type="match status" value="1"/>
</dbReference>
<keyword evidence="3" id="KW-0378">Hydrolase</keyword>
<keyword evidence="5" id="KW-0482">Metalloprotease</keyword>
<dbReference type="GO" id="GO:0006508">
    <property type="term" value="P:proteolysis"/>
    <property type="evidence" value="ECO:0007669"/>
    <property type="project" value="UniProtKB-KW"/>
</dbReference>
<evidence type="ECO:0000313" key="7">
    <source>
        <dbReference type="EMBL" id="SCL36355.1"/>
    </source>
</evidence>
<dbReference type="EMBL" id="FMHV01000002">
    <property type="protein sequence ID" value="SCL36355.1"/>
    <property type="molecule type" value="Genomic_DNA"/>
</dbReference>
<sequence>MNEYRVVLPPDVAADVETFLTDRGADGLEGTGLIACIRQAEDHWIATRFVAPDQRAKRGLGGCWVEVTDAGKRQLAAGLGRGERYLVRVHSHPGEAFHSDTDNCNPALTFIGALSVVAPYFGLGLRRGLDACAVLRLTARGWEPVDGERTRWLRAGTDWETGK</sequence>
<evidence type="ECO:0000256" key="5">
    <source>
        <dbReference type="ARBA" id="ARBA00023049"/>
    </source>
</evidence>
<evidence type="ECO:0000256" key="2">
    <source>
        <dbReference type="ARBA" id="ARBA00022723"/>
    </source>
</evidence>
<dbReference type="GO" id="GO:0008237">
    <property type="term" value="F:metallopeptidase activity"/>
    <property type="evidence" value="ECO:0007669"/>
    <property type="project" value="UniProtKB-KW"/>
</dbReference>
<dbReference type="OrthoDB" id="9804316at2"/>
<dbReference type="InterPro" id="IPR028090">
    <property type="entry name" value="JAB_dom_prok"/>
</dbReference>
<evidence type="ECO:0000256" key="4">
    <source>
        <dbReference type="ARBA" id="ARBA00022833"/>
    </source>
</evidence>
<keyword evidence="8" id="KW-1185">Reference proteome</keyword>
<name>A0A1C6T4L8_9ACTN</name>
<reference evidence="8" key="1">
    <citation type="submission" date="2016-06" db="EMBL/GenBank/DDBJ databases">
        <authorList>
            <person name="Varghese N."/>
            <person name="Submissions Spin"/>
        </authorList>
    </citation>
    <scope>NUCLEOTIDE SEQUENCE [LARGE SCALE GENOMIC DNA]</scope>
    <source>
        <strain evidence="8">DSM 45431</strain>
    </source>
</reference>
<dbReference type="Proteomes" id="UP000199413">
    <property type="component" value="Unassembled WGS sequence"/>
</dbReference>
<evidence type="ECO:0000256" key="3">
    <source>
        <dbReference type="ARBA" id="ARBA00022801"/>
    </source>
</evidence>
<keyword evidence="2" id="KW-0479">Metal-binding</keyword>